<reference evidence="2" key="1">
    <citation type="submission" date="2021-10" db="EMBL/GenBank/DDBJ databases">
        <title>The complete genome sequence of Leeia sp. TBRC 13508.</title>
        <authorList>
            <person name="Charoenyingcharoen P."/>
            <person name="Yukphan P."/>
        </authorList>
    </citation>
    <scope>NUCLEOTIDE SEQUENCE</scope>
    <source>
        <strain evidence="2">TBRC 13508</strain>
    </source>
</reference>
<evidence type="ECO:0000313" key="2">
    <source>
        <dbReference type="EMBL" id="MCB6182784.1"/>
    </source>
</evidence>
<dbReference type="EMBL" id="JAJBZT010000002">
    <property type="protein sequence ID" value="MCB6182784.1"/>
    <property type="molecule type" value="Genomic_DNA"/>
</dbReference>
<gene>
    <name evidence="2" type="ORF">LIN78_04370</name>
</gene>
<dbReference type="Gene3D" id="3.40.970.30">
    <property type="entry name" value="yp_829618.1 like domains"/>
    <property type="match status" value="1"/>
</dbReference>
<evidence type="ECO:0000259" key="1">
    <source>
        <dbReference type="Pfam" id="PF25056"/>
    </source>
</evidence>
<sequence length="140" mass="15872">MKRLGWFTSSETKTPTEPIVWLGEDGILRVDYGDSPHIDGAMIEKIRQKHIALSDKPLPVMFMATGRPSSTKDGREAASTPEICNITTAVAFVTKSWYIRQLLDLYLTFDRPPYPAFVCETEEDAADWLIRYVRQSEGES</sequence>
<dbReference type="InterPro" id="IPR056695">
    <property type="entry name" value="DUF7793"/>
</dbReference>
<organism evidence="2 3">
    <name type="scientific">Leeia speluncae</name>
    <dbReference type="NCBI Taxonomy" id="2884804"/>
    <lineage>
        <taxon>Bacteria</taxon>
        <taxon>Pseudomonadati</taxon>
        <taxon>Pseudomonadota</taxon>
        <taxon>Betaproteobacteria</taxon>
        <taxon>Neisseriales</taxon>
        <taxon>Leeiaceae</taxon>
        <taxon>Leeia</taxon>
    </lineage>
</organism>
<keyword evidence="3" id="KW-1185">Reference proteome</keyword>
<protein>
    <recommendedName>
        <fullName evidence="1">DUF7793 domain-containing protein</fullName>
    </recommendedName>
</protein>
<name>A0ABS8D3M5_9NEIS</name>
<comment type="caution">
    <text evidence="2">The sequence shown here is derived from an EMBL/GenBank/DDBJ whole genome shotgun (WGS) entry which is preliminary data.</text>
</comment>
<dbReference type="Proteomes" id="UP001165395">
    <property type="component" value="Unassembled WGS sequence"/>
</dbReference>
<accession>A0ABS8D3M5</accession>
<feature type="domain" description="DUF7793" evidence="1">
    <location>
        <begin position="24"/>
        <end position="132"/>
    </location>
</feature>
<evidence type="ECO:0000313" key="3">
    <source>
        <dbReference type="Proteomes" id="UP001165395"/>
    </source>
</evidence>
<dbReference type="Pfam" id="PF25056">
    <property type="entry name" value="DUF7793"/>
    <property type="match status" value="1"/>
</dbReference>
<dbReference type="RefSeq" id="WP_227178862.1">
    <property type="nucleotide sequence ID" value="NZ_JAJBZT010000002.1"/>
</dbReference>
<proteinExistence type="predicted"/>